<feature type="transmembrane region" description="Helical" evidence="6">
    <location>
        <begin position="117"/>
        <end position="137"/>
    </location>
</feature>
<feature type="transmembrane region" description="Helical" evidence="6">
    <location>
        <begin position="267"/>
        <end position="293"/>
    </location>
</feature>
<proteinExistence type="predicted"/>
<evidence type="ECO:0000313" key="7">
    <source>
        <dbReference type="EMBL" id="CAA9376254.1"/>
    </source>
</evidence>
<feature type="transmembrane region" description="Helical" evidence="6">
    <location>
        <begin position="195"/>
        <end position="218"/>
    </location>
</feature>
<keyword evidence="3 6" id="KW-0812">Transmembrane</keyword>
<dbReference type="GO" id="GO:0005886">
    <property type="term" value="C:plasma membrane"/>
    <property type="evidence" value="ECO:0007669"/>
    <property type="project" value="UniProtKB-SubCell"/>
</dbReference>
<evidence type="ECO:0000256" key="1">
    <source>
        <dbReference type="ARBA" id="ARBA00004651"/>
    </source>
</evidence>
<evidence type="ECO:0000256" key="5">
    <source>
        <dbReference type="ARBA" id="ARBA00023136"/>
    </source>
</evidence>
<reference evidence="7" key="1">
    <citation type="submission" date="2020-02" db="EMBL/GenBank/DDBJ databases">
        <authorList>
            <person name="Meier V. D."/>
        </authorList>
    </citation>
    <scope>NUCLEOTIDE SEQUENCE</scope>
    <source>
        <strain evidence="7">AVDCRST_MAG21</strain>
    </source>
</reference>
<dbReference type="EMBL" id="CADCUL010000124">
    <property type="protein sequence ID" value="CAA9376254.1"/>
    <property type="molecule type" value="Genomic_DNA"/>
</dbReference>
<protein>
    <recommendedName>
        <fullName evidence="8">Flippase-like domain-containing protein</fullName>
    </recommendedName>
</protein>
<keyword evidence="5 6" id="KW-0472">Membrane</keyword>
<dbReference type="Pfam" id="PF03706">
    <property type="entry name" value="LPG_synthase_TM"/>
    <property type="match status" value="1"/>
</dbReference>
<sequence>MTAAFTAALAVGVLFLWRGGQLGDTWRALKDADPRVLIAGGVLYLIGLAILCLRWHLLLVVVHGRSHLAIASEAFISSVAIKYMAPGGLAVPIRAALTKRALSLTMTETTAVALWELGADLLVLGVGSVIWIALGGYRSDVVRDHSATIVPLVVVAVVAGLLALAALWRLRPALVSKVWRKLGEMARLPANDPRTAVVILGISVAYWVMQGATIALMLEAVGVEPSWLLALGLSSLPILIGMVSPIPGGGGVREALMTAVASLHGAAAGPVVVAAVIYRVALFASIPVLYIVVQLWLRGPRKAAAEATLTAEGSP</sequence>
<evidence type="ECO:0000256" key="4">
    <source>
        <dbReference type="ARBA" id="ARBA00022989"/>
    </source>
</evidence>
<accession>A0A6J4N6J3</accession>
<dbReference type="AlphaFoldDB" id="A0A6J4N6J3"/>
<feature type="transmembrane region" description="Helical" evidence="6">
    <location>
        <begin position="74"/>
        <end position="97"/>
    </location>
</feature>
<feature type="transmembrane region" description="Helical" evidence="6">
    <location>
        <begin position="38"/>
        <end position="62"/>
    </location>
</feature>
<evidence type="ECO:0008006" key="8">
    <source>
        <dbReference type="Google" id="ProtNLM"/>
    </source>
</evidence>
<organism evidence="7">
    <name type="scientific">uncultured Nocardioidaceae bacterium</name>
    <dbReference type="NCBI Taxonomy" id="253824"/>
    <lineage>
        <taxon>Bacteria</taxon>
        <taxon>Bacillati</taxon>
        <taxon>Actinomycetota</taxon>
        <taxon>Actinomycetes</taxon>
        <taxon>Propionibacteriales</taxon>
        <taxon>Nocardioidaceae</taxon>
        <taxon>environmental samples</taxon>
    </lineage>
</organism>
<comment type="subcellular location">
    <subcellularLocation>
        <location evidence="1">Cell membrane</location>
        <topology evidence="1">Multi-pass membrane protein</topology>
    </subcellularLocation>
</comment>
<gene>
    <name evidence="7" type="ORF">AVDCRST_MAG21-1272</name>
</gene>
<dbReference type="InterPro" id="IPR022791">
    <property type="entry name" value="L-PG_synthase/AglD"/>
</dbReference>
<feature type="transmembrane region" description="Helical" evidence="6">
    <location>
        <begin position="149"/>
        <end position="170"/>
    </location>
</feature>
<evidence type="ECO:0000256" key="3">
    <source>
        <dbReference type="ARBA" id="ARBA00022692"/>
    </source>
</evidence>
<dbReference type="PANTHER" id="PTHR39087:SF2">
    <property type="entry name" value="UPF0104 MEMBRANE PROTEIN MJ1595"/>
    <property type="match status" value="1"/>
</dbReference>
<name>A0A6J4N6J3_9ACTN</name>
<dbReference type="PANTHER" id="PTHR39087">
    <property type="entry name" value="UPF0104 MEMBRANE PROTEIN MJ1595"/>
    <property type="match status" value="1"/>
</dbReference>
<keyword evidence="2" id="KW-1003">Cell membrane</keyword>
<evidence type="ECO:0000256" key="6">
    <source>
        <dbReference type="SAM" id="Phobius"/>
    </source>
</evidence>
<keyword evidence="4 6" id="KW-1133">Transmembrane helix</keyword>
<feature type="transmembrane region" description="Helical" evidence="6">
    <location>
        <begin position="227"/>
        <end position="247"/>
    </location>
</feature>
<evidence type="ECO:0000256" key="2">
    <source>
        <dbReference type="ARBA" id="ARBA00022475"/>
    </source>
</evidence>